<dbReference type="Proteomes" id="UP000054937">
    <property type="component" value="Unassembled WGS sequence"/>
</dbReference>
<keyword evidence="2 5" id="KW-0863">Zinc-finger</keyword>
<comment type="caution">
    <text evidence="8">The sequence shown here is derived from an EMBL/GenBank/DDBJ whole genome shotgun (WGS) entry which is preliminary data.</text>
</comment>
<proteinExistence type="inferred from homology"/>
<dbReference type="GO" id="GO:0008270">
    <property type="term" value="F:zinc ion binding"/>
    <property type="evidence" value="ECO:0007669"/>
    <property type="project" value="UniProtKB-KW"/>
</dbReference>
<evidence type="ECO:0000259" key="6">
    <source>
        <dbReference type="PROSITE" id="PS50089"/>
    </source>
</evidence>
<accession>A0A0V0R4S9</accession>
<dbReference type="SMART" id="SM00671">
    <property type="entry name" value="SEL1"/>
    <property type="match status" value="2"/>
</dbReference>
<comment type="similarity">
    <text evidence="4">Belongs to the sel-1 family.</text>
</comment>
<feature type="zinc finger region" description="TRAF-type" evidence="5">
    <location>
        <begin position="227"/>
        <end position="272"/>
    </location>
</feature>
<dbReference type="Pfam" id="PF08238">
    <property type="entry name" value="Sel1"/>
    <property type="match status" value="3"/>
</dbReference>
<keyword evidence="9" id="KW-1185">Reference proteome</keyword>
<dbReference type="SUPFAM" id="SSF57850">
    <property type="entry name" value="RING/U-box"/>
    <property type="match status" value="1"/>
</dbReference>
<name>A0A0V0R4S9_PSEPJ</name>
<dbReference type="PANTHER" id="PTHR11102:SF160">
    <property type="entry name" value="ERAD-ASSOCIATED E3 UBIQUITIN-PROTEIN LIGASE COMPONENT HRD3"/>
    <property type="match status" value="1"/>
</dbReference>
<organism evidence="8 9">
    <name type="scientific">Pseudocohnilembus persalinus</name>
    <name type="common">Ciliate</name>
    <dbReference type="NCBI Taxonomy" id="266149"/>
    <lineage>
        <taxon>Eukaryota</taxon>
        <taxon>Sar</taxon>
        <taxon>Alveolata</taxon>
        <taxon>Ciliophora</taxon>
        <taxon>Intramacronucleata</taxon>
        <taxon>Oligohymenophorea</taxon>
        <taxon>Scuticociliatia</taxon>
        <taxon>Philasterida</taxon>
        <taxon>Pseudocohnilembidae</taxon>
        <taxon>Pseudocohnilembus</taxon>
    </lineage>
</organism>
<evidence type="ECO:0000256" key="3">
    <source>
        <dbReference type="ARBA" id="ARBA00022833"/>
    </source>
</evidence>
<reference evidence="8 9" key="1">
    <citation type="journal article" date="2015" name="Sci. Rep.">
        <title>Genome of the facultative scuticociliatosis pathogen Pseudocohnilembus persalinus provides insight into its virulence through horizontal gene transfer.</title>
        <authorList>
            <person name="Xiong J."/>
            <person name="Wang G."/>
            <person name="Cheng J."/>
            <person name="Tian M."/>
            <person name="Pan X."/>
            <person name="Warren A."/>
            <person name="Jiang C."/>
            <person name="Yuan D."/>
            <person name="Miao W."/>
        </authorList>
    </citation>
    <scope>NUCLEOTIDE SEQUENCE [LARGE SCALE GENOMIC DNA]</scope>
    <source>
        <strain evidence="8">36N120E</strain>
    </source>
</reference>
<dbReference type="InterPro" id="IPR001841">
    <property type="entry name" value="Znf_RING"/>
</dbReference>
<dbReference type="PROSITE" id="PS50089">
    <property type="entry name" value="ZF_RING_2"/>
    <property type="match status" value="1"/>
</dbReference>
<evidence type="ECO:0000256" key="2">
    <source>
        <dbReference type="ARBA" id="ARBA00022771"/>
    </source>
</evidence>
<dbReference type="InterPro" id="IPR013083">
    <property type="entry name" value="Znf_RING/FYVE/PHD"/>
</dbReference>
<dbReference type="Gene3D" id="3.30.40.10">
    <property type="entry name" value="Zinc/RING finger domain, C3HC4 (zinc finger)"/>
    <property type="match status" value="2"/>
</dbReference>
<evidence type="ECO:0000313" key="9">
    <source>
        <dbReference type="Proteomes" id="UP000054937"/>
    </source>
</evidence>
<feature type="domain" description="RING-type" evidence="6">
    <location>
        <begin position="141"/>
        <end position="179"/>
    </location>
</feature>
<dbReference type="InterPro" id="IPR011990">
    <property type="entry name" value="TPR-like_helical_dom_sf"/>
</dbReference>
<evidence type="ECO:0000313" key="8">
    <source>
        <dbReference type="EMBL" id="KRX09491.1"/>
    </source>
</evidence>
<dbReference type="SUPFAM" id="SSF49599">
    <property type="entry name" value="TRAF domain-like"/>
    <property type="match status" value="1"/>
</dbReference>
<protein>
    <submittedName>
        <fullName evidence="8">TRAF-like protein</fullName>
    </submittedName>
</protein>
<dbReference type="GO" id="GO:0005737">
    <property type="term" value="C:cytoplasm"/>
    <property type="evidence" value="ECO:0007669"/>
    <property type="project" value="UniProtKB-ARBA"/>
</dbReference>
<evidence type="ECO:0000256" key="5">
    <source>
        <dbReference type="PROSITE-ProRule" id="PRU00207"/>
    </source>
</evidence>
<gene>
    <name evidence="8" type="ORF">PPERSA_12234</name>
</gene>
<sequence>MESNNQSKNTNQIIDISQDNKNQIDNSNIQTQQENLQNQTQKQKIYNEFMNQSQNFQMQTQDVKNFQASENFLKIELSQNLIYEQDDNFINEYDYFQNSDYLEKDLFRKNLTLSPKNQECYDLNRILNQNGKEKFIQENTCPICLNLVKDTCQCQLGCQGLFGYKCIQHSSLDSCPYCRNKFCEPKEHYRNDKVAKLNSCSLKLKCANFQQGCKVELPYYFQKIDEHEKKCEFAKVECKNSIYGCKWENLRKKQAEHQKFCEFQQVQCKLCKNMNEPQIQFNLKQGTEHLMYCENLKLEKIAQQLKKNLEKNDKDSLNQIKVSFGFMDDVFKMLVFCQEKIKHLNQKLDQMVKFSVCYEKNKDKKRDKEFILQDFKKGIVNFNSLEQLREIQKKIDNQFIKGVRWNENNLDVNRSVEKSLYWVKKSIEQNCPEGKYLLGRIQHNQVERKQEDLDEILALVNSANQLGNPEAKNFLGFIYGKGEGISQNQEKALKFYKQAAEMGNFAALLNLGSYYEGGYGGLEQNFLEAFRLFYKSAKKGYINAMVKVVQLLRSENEVPCDEYLAFKWQQKIEFHSQNYTHVILWQQGQDQ</sequence>
<dbReference type="Gene3D" id="1.25.40.10">
    <property type="entry name" value="Tetratricopeptide repeat domain"/>
    <property type="match status" value="1"/>
</dbReference>
<dbReference type="SUPFAM" id="SSF81901">
    <property type="entry name" value="HCP-like"/>
    <property type="match status" value="1"/>
</dbReference>
<dbReference type="InterPro" id="IPR006597">
    <property type="entry name" value="Sel1-like"/>
</dbReference>
<dbReference type="AlphaFoldDB" id="A0A0V0R4S9"/>
<dbReference type="PROSITE" id="PS50145">
    <property type="entry name" value="ZF_TRAF"/>
    <property type="match status" value="1"/>
</dbReference>
<evidence type="ECO:0000259" key="7">
    <source>
        <dbReference type="PROSITE" id="PS50145"/>
    </source>
</evidence>
<dbReference type="OrthoDB" id="2384430at2759"/>
<dbReference type="InParanoid" id="A0A0V0R4S9"/>
<dbReference type="PANTHER" id="PTHR11102">
    <property type="entry name" value="SEL-1-LIKE PROTEIN"/>
    <property type="match status" value="1"/>
</dbReference>
<evidence type="ECO:0000256" key="4">
    <source>
        <dbReference type="ARBA" id="ARBA00038101"/>
    </source>
</evidence>
<dbReference type="InterPro" id="IPR001293">
    <property type="entry name" value="Znf_TRAF"/>
</dbReference>
<feature type="domain" description="TRAF-type" evidence="7">
    <location>
        <begin position="227"/>
        <end position="272"/>
    </location>
</feature>
<keyword evidence="1 5" id="KW-0479">Metal-binding</keyword>
<keyword evidence="3 5" id="KW-0862">Zinc</keyword>
<dbReference type="EMBL" id="LDAU01000048">
    <property type="protein sequence ID" value="KRX09491.1"/>
    <property type="molecule type" value="Genomic_DNA"/>
</dbReference>
<evidence type="ECO:0000256" key="1">
    <source>
        <dbReference type="ARBA" id="ARBA00022723"/>
    </source>
</evidence>
<dbReference type="InterPro" id="IPR050767">
    <property type="entry name" value="Sel1_AlgK"/>
</dbReference>